<reference evidence="3" key="1">
    <citation type="submission" date="2015-07" db="EMBL/GenBank/DDBJ databases">
        <title>Complete genome sequence and phylogenetic analysis of Limnochorda pilosa.</title>
        <authorList>
            <person name="Watanabe M."/>
            <person name="Kojima H."/>
            <person name="Fukui M."/>
        </authorList>
    </citation>
    <scope>NUCLEOTIDE SEQUENCE [LARGE SCALE GENOMIC DNA]</scope>
    <source>
        <strain evidence="3">HC45</strain>
    </source>
</reference>
<dbReference type="SUPFAM" id="SSF53335">
    <property type="entry name" value="S-adenosyl-L-methionine-dependent methyltransferases"/>
    <property type="match status" value="1"/>
</dbReference>
<name>A0A0K2SI44_LIMPI</name>
<protein>
    <submittedName>
        <fullName evidence="2">Uncharacterized protein</fullName>
    </submittedName>
</protein>
<dbReference type="Proteomes" id="UP000065807">
    <property type="component" value="Chromosome"/>
</dbReference>
<proteinExistence type="predicted"/>
<gene>
    <name evidence="2" type="ORF">LIP_0662</name>
</gene>
<dbReference type="STRING" id="1555112.LIP_0662"/>
<dbReference type="InterPro" id="IPR029063">
    <property type="entry name" value="SAM-dependent_MTases_sf"/>
</dbReference>
<dbReference type="Gene3D" id="3.40.50.150">
    <property type="entry name" value="Vaccinia Virus protein VP39"/>
    <property type="match status" value="1"/>
</dbReference>
<sequence length="104" mass="11572">MWLDPWYLWLAESRFAHLSQERLEQAITRLGGQRDRLLDLAKVRRGDRVLDVGTGTGLLAFGGRRTGGAHRRGGGGRHFPGKRGRMRQDRRRAGPRGPGAFPGG</sequence>
<evidence type="ECO:0000313" key="3">
    <source>
        <dbReference type="Proteomes" id="UP000065807"/>
    </source>
</evidence>
<feature type="compositionally biased region" description="Basic residues" evidence="1">
    <location>
        <begin position="67"/>
        <end position="94"/>
    </location>
</feature>
<evidence type="ECO:0000313" key="2">
    <source>
        <dbReference type="EMBL" id="BAS26519.1"/>
    </source>
</evidence>
<accession>A0A0K2SI44</accession>
<evidence type="ECO:0000256" key="1">
    <source>
        <dbReference type="SAM" id="MobiDB-lite"/>
    </source>
</evidence>
<dbReference type="EMBL" id="AP014924">
    <property type="protein sequence ID" value="BAS26519.1"/>
    <property type="molecule type" value="Genomic_DNA"/>
</dbReference>
<organism evidence="2 3">
    <name type="scientific">Limnochorda pilosa</name>
    <dbReference type="NCBI Taxonomy" id="1555112"/>
    <lineage>
        <taxon>Bacteria</taxon>
        <taxon>Bacillati</taxon>
        <taxon>Bacillota</taxon>
        <taxon>Limnochordia</taxon>
        <taxon>Limnochordales</taxon>
        <taxon>Limnochordaceae</taxon>
        <taxon>Limnochorda</taxon>
    </lineage>
</organism>
<dbReference type="KEGG" id="lpil:LIP_0662"/>
<dbReference type="AlphaFoldDB" id="A0A0K2SI44"/>
<keyword evidence="3" id="KW-1185">Reference proteome</keyword>
<feature type="region of interest" description="Disordered" evidence="1">
    <location>
        <begin position="62"/>
        <end position="104"/>
    </location>
</feature>
<reference evidence="3" key="2">
    <citation type="journal article" date="2016" name="Int. J. Syst. Evol. Microbiol.">
        <title>Complete genome sequence and cell structure of Limnochorda pilosa, a Gram-negative spore-former within the phylum Firmicutes.</title>
        <authorList>
            <person name="Watanabe M."/>
            <person name="Kojima H."/>
            <person name="Fukui M."/>
        </authorList>
    </citation>
    <scope>NUCLEOTIDE SEQUENCE [LARGE SCALE GENOMIC DNA]</scope>
    <source>
        <strain evidence="3">HC45</strain>
    </source>
</reference>